<dbReference type="GO" id="GO:0022857">
    <property type="term" value="F:transmembrane transporter activity"/>
    <property type="evidence" value="ECO:0007669"/>
    <property type="project" value="InterPro"/>
</dbReference>
<keyword evidence="1" id="KW-0812">Transmembrane</keyword>
<feature type="transmembrane region" description="Helical" evidence="1">
    <location>
        <begin position="89"/>
        <end position="111"/>
    </location>
</feature>
<dbReference type="InterPro" id="IPR011701">
    <property type="entry name" value="MFS"/>
</dbReference>
<feature type="non-terminal residue" evidence="2">
    <location>
        <position position="1"/>
    </location>
</feature>
<keyword evidence="1" id="KW-1133">Transmembrane helix</keyword>
<organism evidence="2 3">
    <name type="scientific">Thraustotheca clavata</name>
    <dbReference type="NCBI Taxonomy" id="74557"/>
    <lineage>
        <taxon>Eukaryota</taxon>
        <taxon>Sar</taxon>
        <taxon>Stramenopiles</taxon>
        <taxon>Oomycota</taxon>
        <taxon>Saprolegniomycetes</taxon>
        <taxon>Saprolegniales</taxon>
        <taxon>Achlyaceae</taxon>
        <taxon>Thraustotheca</taxon>
    </lineage>
</organism>
<evidence type="ECO:0000256" key="1">
    <source>
        <dbReference type="SAM" id="Phobius"/>
    </source>
</evidence>
<dbReference type="InterPro" id="IPR036259">
    <property type="entry name" value="MFS_trans_sf"/>
</dbReference>
<dbReference type="Proteomes" id="UP000243217">
    <property type="component" value="Unassembled WGS sequence"/>
</dbReference>
<name>A0A1V9ZIE7_9STRA</name>
<dbReference type="STRING" id="74557.A0A1V9ZIE7"/>
<feature type="non-terminal residue" evidence="2">
    <location>
        <position position="317"/>
    </location>
</feature>
<protein>
    <submittedName>
        <fullName evidence="2">Major Facilitator Superfamily (MFS)</fullName>
    </submittedName>
</protein>
<keyword evidence="3" id="KW-1185">Reference proteome</keyword>
<dbReference type="SUPFAM" id="SSF103473">
    <property type="entry name" value="MFS general substrate transporter"/>
    <property type="match status" value="1"/>
</dbReference>
<gene>
    <name evidence="2" type="ORF">THRCLA_06872</name>
</gene>
<keyword evidence="1" id="KW-0472">Membrane</keyword>
<evidence type="ECO:0000313" key="3">
    <source>
        <dbReference type="Proteomes" id="UP000243217"/>
    </source>
</evidence>
<accession>A0A1V9ZIE7</accession>
<evidence type="ECO:0000313" key="2">
    <source>
        <dbReference type="EMBL" id="OQR97758.1"/>
    </source>
</evidence>
<feature type="transmembrane region" description="Helical" evidence="1">
    <location>
        <begin position="153"/>
        <end position="173"/>
    </location>
</feature>
<feature type="transmembrane region" description="Helical" evidence="1">
    <location>
        <begin position="237"/>
        <end position="259"/>
    </location>
</feature>
<sequence length="317" mass="34429">FSVQFCTGSIYALLSLANPINVFFQFEAHSTNATNLLLEAGIISSASQALIGPFLERKGPRTSLAWSTLLLAIGLLLAQLACTIKSWTLLHIGFDIMGIALSAILLCSISTTLKWCPDLRGTVTGICLLGYGVGVGVWRVAFHALLDKSDSALSYLFTLLFAALIPILIIATVNGYDMHCIPSNNAPDVNIVQDDYLRVGMTLINYRAICRCSSDAIEGTDRHYHEQVKALTLTQCILSADFFCLYIAFAANGLVGLLYGKLTATQLSHDLLVDWYGISSAYADAVRFRGIIADLTGRVVFPVISDLCIRLFYANPA</sequence>
<dbReference type="Gene3D" id="1.20.1250.20">
    <property type="entry name" value="MFS general substrate transporter like domains"/>
    <property type="match status" value="1"/>
</dbReference>
<comment type="caution">
    <text evidence="2">The sequence shown here is derived from an EMBL/GenBank/DDBJ whole genome shotgun (WGS) entry which is preliminary data.</text>
</comment>
<feature type="transmembrane region" description="Helical" evidence="1">
    <location>
        <begin position="64"/>
        <end position="82"/>
    </location>
</feature>
<dbReference type="AlphaFoldDB" id="A0A1V9ZIE7"/>
<proteinExistence type="predicted"/>
<feature type="transmembrane region" description="Helical" evidence="1">
    <location>
        <begin position="123"/>
        <end position="141"/>
    </location>
</feature>
<dbReference type="EMBL" id="JNBS01001889">
    <property type="protein sequence ID" value="OQR97758.1"/>
    <property type="molecule type" value="Genomic_DNA"/>
</dbReference>
<dbReference type="Pfam" id="PF07690">
    <property type="entry name" value="MFS_1"/>
    <property type="match status" value="1"/>
</dbReference>
<reference evidence="2 3" key="1">
    <citation type="journal article" date="2014" name="Genome Biol. Evol.">
        <title>The secreted proteins of Achlya hypogyna and Thraustotheca clavata identify the ancestral oomycete secretome and reveal gene acquisitions by horizontal gene transfer.</title>
        <authorList>
            <person name="Misner I."/>
            <person name="Blouin N."/>
            <person name="Leonard G."/>
            <person name="Richards T.A."/>
            <person name="Lane C.E."/>
        </authorList>
    </citation>
    <scope>NUCLEOTIDE SEQUENCE [LARGE SCALE GENOMIC DNA]</scope>
    <source>
        <strain evidence="2 3">ATCC 34112</strain>
    </source>
</reference>
<dbReference type="OrthoDB" id="77478at2759"/>